<gene>
    <name evidence="2" type="ORF">C8A00DRAFT_37350</name>
</gene>
<organism evidence="2 3">
    <name type="scientific">Chaetomidium leptoderma</name>
    <dbReference type="NCBI Taxonomy" id="669021"/>
    <lineage>
        <taxon>Eukaryota</taxon>
        <taxon>Fungi</taxon>
        <taxon>Dikarya</taxon>
        <taxon>Ascomycota</taxon>
        <taxon>Pezizomycotina</taxon>
        <taxon>Sordariomycetes</taxon>
        <taxon>Sordariomycetidae</taxon>
        <taxon>Sordariales</taxon>
        <taxon>Chaetomiaceae</taxon>
        <taxon>Chaetomidium</taxon>
    </lineage>
</organism>
<comment type="caution">
    <text evidence="2">The sequence shown here is derived from an EMBL/GenBank/DDBJ whole genome shotgun (WGS) entry which is preliminary data.</text>
</comment>
<evidence type="ECO:0000313" key="2">
    <source>
        <dbReference type="EMBL" id="KAK4150043.1"/>
    </source>
</evidence>
<keyword evidence="3" id="KW-1185">Reference proteome</keyword>
<proteinExistence type="predicted"/>
<dbReference type="EMBL" id="MU857101">
    <property type="protein sequence ID" value="KAK4150043.1"/>
    <property type="molecule type" value="Genomic_DNA"/>
</dbReference>
<dbReference type="Proteomes" id="UP001302745">
    <property type="component" value="Unassembled WGS sequence"/>
</dbReference>
<reference evidence="2" key="2">
    <citation type="submission" date="2023-05" db="EMBL/GenBank/DDBJ databases">
        <authorList>
            <consortium name="Lawrence Berkeley National Laboratory"/>
            <person name="Steindorff A."/>
            <person name="Hensen N."/>
            <person name="Bonometti L."/>
            <person name="Westerberg I."/>
            <person name="Brannstrom I.O."/>
            <person name="Guillou S."/>
            <person name="Cros-Aarteil S."/>
            <person name="Calhoun S."/>
            <person name="Haridas S."/>
            <person name="Kuo A."/>
            <person name="Mondo S."/>
            <person name="Pangilinan J."/>
            <person name="Riley R."/>
            <person name="Labutti K."/>
            <person name="Andreopoulos B."/>
            <person name="Lipzen A."/>
            <person name="Chen C."/>
            <person name="Yanf M."/>
            <person name="Daum C."/>
            <person name="Ng V."/>
            <person name="Clum A."/>
            <person name="Ohm R."/>
            <person name="Martin F."/>
            <person name="Silar P."/>
            <person name="Natvig D."/>
            <person name="Lalanne C."/>
            <person name="Gautier V."/>
            <person name="Ament-Velasquez S.L."/>
            <person name="Kruys A."/>
            <person name="Hutchinson M.I."/>
            <person name="Powell A.J."/>
            <person name="Barry K."/>
            <person name="Miller A.N."/>
            <person name="Grigoriev I.V."/>
            <person name="Debuchy R."/>
            <person name="Gladieux P."/>
            <person name="Thoren M.H."/>
            <person name="Johannesson H."/>
        </authorList>
    </citation>
    <scope>NUCLEOTIDE SEQUENCE</scope>
    <source>
        <strain evidence="2">CBS 538.74</strain>
    </source>
</reference>
<feature type="compositionally biased region" description="Polar residues" evidence="1">
    <location>
        <begin position="70"/>
        <end position="80"/>
    </location>
</feature>
<feature type="region of interest" description="Disordered" evidence="1">
    <location>
        <begin position="19"/>
        <end position="186"/>
    </location>
</feature>
<name>A0AAN6VEK7_9PEZI</name>
<reference evidence="2" key="1">
    <citation type="journal article" date="2023" name="Mol. Phylogenet. Evol.">
        <title>Genome-scale phylogeny and comparative genomics of the fungal order Sordariales.</title>
        <authorList>
            <person name="Hensen N."/>
            <person name="Bonometti L."/>
            <person name="Westerberg I."/>
            <person name="Brannstrom I.O."/>
            <person name="Guillou S."/>
            <person name="Cros-Aarteil S."/>
            <person name="Calhoun S."/>
            <person name="Haridas S."/>
            <person name="Kuo A."/>
            <person name="Mondo S."/>
            <person name="Pangilinan J."/>
            <person name="Riley R."/>
            <person name="LaButti K."/>
            <person name="Andreopoulos B."/>
            <person name="Lipzen A."/>
            <person name="Chen C."/>
            <person name="Yan M."/>
            <person name="Daum C."/>
            <person name="Ng V."/>
            <person name="Clum A."/>
            <person name="Steindorff A."/>
            <person name="Ohm R.A."/>
            <person name="Martin F."/>
            <person name="Silar P."/>
            <person name="Natvig D.O."/>
            <person name="Lalanne C."/>
            <person name="Gautier V."/>
            <person name="Ament-Velasquez S.L."/>
            <person name="Kruys A."/>
            <person name="Hutchinson M.I."/>
            <person name="Powell A.J."/>
            <person name="Barry K."/>
            <person name="Miller A.N."/>
            <person name="Grigoriev I.V."/>
            <person name="Debuchy R."/>
            <person name="Gladieux P."/>
            <person name="Hiltunen Thoren M."/>
            <person name="Johannesson H."/>
        </authorList>
    </citation>
    <scope>NUCLEOTIDE SEQUENCE</scope>
    <source>
        <strain evidence="2">CBS 538.74</strain>
    </source>
</reference>
<dbReference type="AlphaFoldDB" id="A0AAN6VEK7"/>
<evidence type="ECO:0000256" key="1">
    <source>
        <dbReference type="SAM" id="MobiDB-lite"/>
    </source>
</evidence>
<feature type="compositionally biased region" description="Polar residues" evidence="1">
    <location>
        <begin position="333"/>
        <end position="346"/>
    </location>
</feature>
<accession>A0AAN6VEK7</accession>
<feature type="compositionally biased region" description="Polar residues" evidence="1">
    <location>
        <begin position="136"/>
        <end position="150"/>
    </location>
</feature>
<evidence type="ECO:0000313" key="3">
    <source>
        <dbReference type="Proteomes" id="UP001302745"/>
    </source>
</evidence>
<protein>
    <submittedName>
        <fullName evidence="2">Uncharacterized protein</fullName>
    </submittedName>
</protein>
<feature type="compositionally biased region" description="Basic and acidic residues" evidence="1">
    <location>
        <begin position="264"/>
        <end position="281"/>
    </location>
</feature>
<feature type="compositionally biased region" description="Acidic residues" evidence="1">
    <location>
        <begin position="21"/>
        <end position="30"/>
    </location>
</feature>
<feature type="compositionally biased region" description="Low complexity" evidence="1">
    <location>
        <begin position="96"/>
        <end position="110"/>
    </location>
</feature>
<sequence>MHTILSAVVLGSHKTAILIPSDDESDDDLNDGQSDTSFPPLEELLAAAHNKAKSGSVVRTGKHVDPAPDGSNTPEPSATSGPGPDDEFSNQQQRRGSLGPSPEPLSGSPETLYATRTQPVPAGCAAFEPKQASDPDITSHNTNISETNAASLAEDRATRHGHGMQPDSRPSEEPCGTTSNQDGSICLVNDEWDRRFPFSHQAIRRRSQARPAARGAYNTAEPDQLQSILDPHCRPQSPRRAASSHGVELQQTSDSRCLFPRHNYRGDNDQTSNPEHRRPVPDDIEEQNEVCPAAPPQVEESRASTPTLPSDQGISEFELADTEPRLRLYSPCSADTSLGVETQQRSDGCCLSRHHDHRGDSVRTRDSEHRHSPVPDDGGEQDDESSVAPPLRAQESRASMPSLSGDQSGNDRELANSTPSIAGREDFLDGARSPFKSCLHGRQGSRR</sequence>
<feature type="region of interest" description="Disordered" evidence="1">
    <location>
        <begin position="203"/>
        <end position="447"/>
    </location>
</feature>
<feature type="compositionally biased region" description="Polar residues" evidence="1">
    <location>
        <begin position="396"/>
        <end position="408"/>
    </location>
</feature>
<feature type="compositionally biased region" description="Basic and acidic residues" evidence="1">
    <location>
        <begin position="357"/>
        <end position="374"/>
    </location>
</feature>
<feature type="compositionally biased region" description="Polar residues" evidence="1">
    <location>
        <begin position="303"/>
        <end position="313"/>
    </location>
</feature>